<dbReference type="Proteomes" id="UP000499080">
    <property type="component" value="Unassembled WGS sequence"/>
</dbReference>
<comment type="caution">
    <text evidence="2">The sequence shown here is derived from an EMBL/GenBank/DDBJ whole genome shotgun (WGS) entry which is preliminary data.</text>
</comment>
<name>A0A4Y2UVS8_ARAVE</name>
<sequence>MGGISFSGSRVSLLGNLHGRRLYPAFAPLEIFHDHTFRDDDAVTENRNVKKGRSASIRAVRGSGICIRPGADMKMLMTVHNQRYRPFTVVSMDARIFIS</sequence>
<evidence type="ECO:0000313" key="3">
    <source>
        <dbReference type="Proteomes" id="UP000499080"/>
    </source>
</evidence>
<protein>
    <submittedName>
        <fullName evidence="2">Uncharacterized protein</fullName>
    </submittedName>
</protein>
<proteinExistence type="predicted"/>
<reference evidence="2 3" key="1">
    <citation type="journal article" date="2019" name="Sci. Rep.">
        <title>Orb-weaving spider Araneus ventricosus genome elucidates the spidroin gene catalogue.</title>
        <authorList>
            <person name="Kono N."/>
            <person name="Nakamura H."/>
            <person name="Ohtoshi R."/>
            <person name="Moran D.A.P."/>
            <person name="Shinohara A."/>
            <person name="Yoshida Y."/>
            <person name="Fujiwara M."/>
            <person name="Mori M."/>
            <person name="Tomita M."/>
            <person name="Arakawa K."/>
        </authorList>
    </citation>
    <scope>NUCLEOTIDE SEQUENCE [LARGE SCALE GENOMIC DNA]</scope>
</reference>
<gene>
    <name evidence="1" type="ORF">AVEN_171138_1</name>
    <name evidence="2" type="ORF">AVEN_188921_1</name>
</gene>
<keyword evidence="3" id="KW-1185">Reference proteome</keyword>
<evidence type="ECO:0000313" key="1">
    <source>
        <dbReference type="EMBL" id="GBO02321.1"/>
    </source>
</evidence>
<accession>A0A4Y2UVS8</accession>
<dbReference type="EMBL" id="BGPR01030072">
    <property type="protein sequence ID" value="GBO02321.1"/>
    <property type="molecule type" value="Genomic_DNA"/>
</dbReference>
<dbReference type="AlphaFoldDB" id="A0A4Y2UVS8"/>
<dbReference type="EMBL" id="BGPR01040747">
    <property type="protein sequence ID" value="GBO16943.1"/>
    <property type="molecule type" value="Genomic_DNA"/>
</dbReference>
<evidence type="ECO:0000313" key="2">
    <source>
        <dbReference type="EMBL" id="GBO16943.1"/>
    </source>
</evidence>
<organism evidence="2 3">
    <name type="scientific">Araneus ventricosus</name>
    <name type="common">Orbweaver spider</name>
    <name type="synonym">Epeira ventricosa</name>
    <dbReference type="NCBI Taxonomy" id="182803"/>
    <lineage>
        <taxon>Eukaryota</taxon>
        <taxon>Metazoa</taxon>
        <taxon>Ecdysozoa</taxon>
        <taxon>Arthropoda</taxon>
        <taxon>Chelicerata</taxon>
        <taxon>Arachnida</taxon>
        <taxon>Araneae</taxon>
        <taxon>Araneomorphae</taxon>
        <taxon>Entelegynae</taxon>
        <taxon>Araneoidea</taxon>
        <taxon>Araneidae</taxon>
        <taxon>Araneus</taxon>
    </lineage>
</organism>